<feature type="transmembrane region" description="Helical" evidence="1">
    <location>
        <begin position="26"/>
        <end position="44"/>
    </location>
</feature>
<organism evidence="2 3">
    <name type="scientific">Gnomoniopsis smithogilvyi</name>
    <dbReference type="NCBI Taxonomy" id="1191159"/>
    <lineage>
        <taxon>Eukaryota</taxon>
        <taxon>Fungi</taxon>
        <taxon>Dikarya</taxon>
        <taxon>Ascomycota</taxon>
        <taxon>Pezizomycotina</taxon>
        <taxon>Sordariomycetes</taxon>
        <taxon>Sordariomycetidae</taxon>
        <taxon>Diaporthales</taxon>
        <taxon>Gnomoniaceae</taxon>
        <taxon>Gnomoniopsis</taxon>
    </lineage>
</organism>
<evidence type="ECO:0000313" key="2">
    <source>
        <dbReference type="EMBL" id="KAJ4393427.1"/>
    </source>
</evidence>
<evidence type="ECO:0000313" key="3">
    <source>
        <dbReference type="Proteomes" id="UP001140453"/>
    </source>
</evidence>
<keyword evidence="1" id="KW-1133">Transmembrane helix</keyword>
<dbReference type="EMBL" id="JAPEVB010000002">
    <property type="protein sequence ID" value="KAJ4393427.1"/>
    <property type="molecule type" value="Genomic_DNA"/>
</dbReference>
<comment type="caution">
    <text evidence="2">The sequence shown here is derived from an EMBL/GenBank/DDBJ whole genome shotgun (WGS) entry which is preliminary data.</text>
</comment>
<gene>
    <name evidence="2" type="ORF">N0V93_002637</name>
</gene>
<keyword evidence="1" id="KW-0472">Membrane</keyword>
<proteinExistence type="predicted"/>
<name>A0A9W8YZ12_9PEZI</name>
<evidence type="ECO:0000256" key="1">
    <source>
        <dbReference type="SAM" id="Phobius"/>
    </source>
</evidence>
<accession>A0A9W8YZ12</accession>
<dbReference type="AlphaFoldDB" id="A0A9W8YZ12"/>
<keyword evidence="3" id="KW-1185">Reference proteome</keyword>
<dbReference type="Proteomes" id="UP001140453">
    <property type="component" value="Unassembled WGS sequence"/>
</dbReference>
<keyword evidence="1" id="KW-0812">Transmembrane</keyword>
<protein>
    <submittedName>
        <fullName evidence="2">Uncharacterized protein</fullName>
    </submittedName>
</protein>
<sequence>MANDLVELGKDRVGEGMQLLRPELPIAFNAVLTVLLVILEAWAAHYQKAFIASDDFEGDEGDADRGNRLVDSTISLMVGSQVSQSPRKQSTAMDFADPGKRFDTTRTRFGTLDLSKIFVKLLNMCSNLYICE</sequence>
<reference evidence="2" key="1">
    <citation type="submission" date="2022-10" db="EMBL/GenBank/DDBJ databases">
        <title>Tapping the CABI collections for fungal endophytes: first genome assemblies for Collariella, Neodidymelliopsis, Ascochyta clinopodiicola, Didymella pomorum, Didymosphaeria variabile, Neocosmospora piperis and Neocucurbitaria cava.</title>
        <authorList>
            <person name="Hill R."/>
        </authorList>
    </citation>
    <scope>NUCLEOTIDE SEQUENCE</scope>
    <source>
        <strain evidence="2">IMI 355082</strain>
    </source>
</reference>